<dbReference type="InterPro" id="IPR027379">
    <property type="entry name" value="CLS_N"/>
</dbReference>
<evidence type="ECO:0000313" key="9">
    <source>
        <dbReference type="EMBL" id="MCG4617811.1"/>
    </source>
</evidence>
<evidence type="ECO:0000256" key="7">
    <source>
        <dbReference type="SAM" id="Phobius"/>
    </source>
</evidence>
<feature type="transmembrane region" description="Helical" evidence="7">
    <location>
        <begin position="36"/>
        <end position="59"/>
    </location>
</feature>
<dbReference type="RefSeq" id="WP_238127933.1">
    <property type="nucleotide sequence ID" value="NZ_JAKNHJ010000007.1"/>
</dbReference>
<evidence type="ECO:0000259" key="8">
    <source>
        <dbReference type="Pfam" id="PF13396"/>
    </source>
</evidence>
<evidence type="ECO:0000256" key="5">
    <source>
        <dbReference type="ARBA" id="ARBA00023136"/>
    </source>
</evidence>
<reference evidence="9" key="1">
    <citation type="submission" date="2022-01" db="EMBL/GenBank/DDBJ databases">
        <title>Collection of gut derived symbiotic bacterial strains cultured from healthy donors.</title>
        <authorList>
            <person name="Lin H."/>
            <person name="Kohout C."/>
            <person name="Waligurski E."/>
            <person name="Pamer E.G."/>
        </authorList>
    </citation>
    <scope>NUCLEOTIDE SEQUENCE</scope>
    <source>
        <strain evidence="9">DFI.7.46</strain>
    </source>
</reference>
<keyword evidence="3 7" id="KW-0812">Transmembrane</keyword>
<feature type="domain" description="Cardiolipin synthase N-terminal" evidence="8">
    <location>
        <begin position="13"/>
        <end position="56"/>
    </location>
</feature>
<dbReference type="AlphaFoldDB" id="A0AAJ1EY25"/>
<evidence type="ECO:0000256" key="2">
    <source>
        <dbReference type="ARBA" id="ARBA00022475"/>
    </source>
</evidence>
<evidence type="ECO:0000256" key="6">
    <source>
        <dbReference type="SAM" id="MobiDB-lite"/>
    </source>
</evidence>
<name>A0AAJ1EY25_9ACTO</name>
<protein>
    <submittedName>
        <fullName evidence="9">PLD nuclease N-terminal domain-containing protein</fullName>
    </submittedName>
</protein>
<keyword evidence="2" id="KW-1003">Cell membrane</keyword>
<proteinExistence type="predicted"/>
<feature type="compositionally biased region" description="Low complexity" evidence="6">
    <location>
        <begin position="143"/>
        <end position="159"/>
    </location>
</feature>
<feature type="region of interest" description="Disordered" evidence="6">
    <location>
        <begin position="115"/>
        <end position="179"/>
    </location>
</feature>
<evidence type="ECO:0000313" key="10">
    <source>
        <dbReference type="Proteomes" id="UP001200537"/>
    </source>
</evidence>
<feature type="region of interest" description="Disordered" evidence="6">
    <location>
        <begin position="76"/>
        <end position="103"/>
    </location>
</feature>
<evidence type="ECO:0000256" key="1">
    <source>
        <dbReference type="ARBA" id="ARBA00004651"/>
    </source>
</evidence>
<feature type="compositionally biased region" description="Basic and acidic residues" evidence="6">
    <location>
        <begin position="115"/>
        <end position="126"/>
    </location>
</feature>
<dbReference type="GO" id="GO:0005886">
    <property type="term" value="C:plasma membrane"/>
    <property type="evidence" value="ECO:0007669"/>
    <property type="project" value="UniProtKB-SubCell"/>
</dbReference>
<evidence type="ECO:0000256" key="4">
    <source>
        <dbReference type="ARBA" id="ARBA00022989"/>
    </source>
</evidence>
<dbReference type="EMBL" id="JAKNHJ010000007">
    <property type="protein sequence ID" value="MCG4617811.1"/>
    <property type="molecule type" value="Genomic_DNA"/>
</dbReference>
<gene>
    <name evidence="9" type="ORF">L0M99_04795</name>
</gene>
<keyword evidence="5 7" id="KW-0472">Membrane</keyword>
<accession>A0AAJ1EY25</accession>
<sequence>MAAVVIALVQILLAVYALVDCLRTDKSDLPGRLPRAFWLLIIIVLPLFGPLAWIVISWASKAESADGRIEIPRNPLDIFRGSGQGSRSQEVEIPQAPDDNPDFLFSLEAKMRREKLAREAEEEAQRRAAKNQQNRDNGHDAAGSGENTWGNGETTSTEGTGDDEADPDANPPEKPSAHD</sequence>
<evidence type="ECO:0000256" key="3">
    <source>
        <dbReference type="ARBA" id="ARBA00022692"/>
    </source>
</evidence>
<keyword evidence="4 7" id="KW-1133">Transmembrane helix</keyword>
<feature type="compositionally biased region" description="Pro residues" evidence="6">
    <location>
        <begin position="169"/>
        <end position="179"/>
    </location>
</feature>
<comment type="subcellular location">
    <subcellularLocation>
        <location evidence="1">Cell membrane</location>
        <topology evidence="1">Multi-pass membrane protein</topology>
    </subcellularLocation>
</comment>
<dbReference type="Pfam" id="PF13396">
    <property type="entry name" value="PLDc_N"/>
    <property type="match status" value="1"/>
</dbReference>
<organism evidence="9 10">
    <name type="scientific">Varibaculum cambriense</name>
    <dbReference type="NCBI Taxonomy" id="184870"/>
    <lineage>
        <taxon>Bacteria</taxon>
        <taxon>Bacillati</taxon>
        <taxon>Actinomycetota</taxon>
        <taxon>Actinomycetes</taxon>
        <taxon>Actinomycetales</taxon>
        <taxon>Actinomycetaceae</taxon>
        <taxon>Varibaculum</taxon>
    </lineage>
</organism>
<dbReference type="Proteomes" id="UP001200537">
    <property type="component" value="Unassembled WGS sequence"/>
</dbReference>
<comment type="caution">
    <text evidence="9">The sequence shown here is derived from an EMBL/GenBank/DDBJ whole genome shotgun (WGS) entry which is preliminary data.</text>
</comment>